<name>D4XP40_ACIHA</name>
<keyword evidence="1" id="KW-0472">Membrane</keyword>
<reference evidence="3" key="1">
    <citation type="submission" date="2010-03" db="EMBL/GenBank/DDBJ databases">
        <title>Complete sequence of Mobiluncus curtisii ATCC 43063.</title>
        <authorList>
            <person name="Muzny D."/>
            <person name="Qin X."/>
            <person name="Deng J."/>
            <person name="Jiang H."/>
            <person name="Liu Y."/>
            <person name="Qu J."/>
            <person name="Song X.-Z."/>
            <person name="Zhang L."/>
            <person name="Thornton R."/>
            <person name="Coyle M."/>
            <person name="Francisco L."/>
            <person name="Jackson L."/>
            <person name="Javaid M."/>
            <person name="Korchina V."/>
            <person name="Kovar C."/>
            <person name="Mata R."/>
            <person name="Mathew T."/>
            <person name="Ngo R."/>
            <person name="Nguyen L."/>
            <person name="Nguyen N."/>
            <person name="Okwuonu G."/>
            <person name="Ongeri F."/>
            <person name="Pham C."/>
            <person name="Simmons D."/>
            <person name="Wilczek-Boney K."/>
            <person name="Hale W."/>
            <person name="Jakkamsetti A."/>
            <person name="Pham P."/>
            <person name="Ruth R."/>
            <person name="San Lucas F."/>
            <person name="Warren J."/>
            <person name="Zhang J."/>
            <person name="Zhao Z."/>
            <person name="Zhou C."/>
            <person name="Zhu D."/>
            <person name="Lee S."/>
            <person name="Bess C."/>
            <person name="Blankenburg K."/>
            <person name="Forbes L."/>
            <person name="Fu Q."/>
            <person name="Gubbala S."/>
            <person name="Hirani K."/>
            <person name="Jayaseelan J.C."/>
            <person name="Lara F."/>
            <person name="Munidasa M."/>
            <person name="Palculict T."/>
            <person name="Patil S."/>
            <person name="Pu L.-L."/>
            <person name="Saada N."/>
            <person name="Tang L."/>
            <person name="Weissenberger G."/>
            <person name="Zhu Y."/>
            <person name="Hemphill L."/>
            <person name="Shang Y."/>
            <person name="Youmans B."/>
            <person name="Ayvaz T."/>
            <person name="Ross M."/>
            <person name="Santibanez J."/>
            <person name="Aqrawi P."/>
            <person name="Gross S."/>
            <person name="Joshi V."/>
            <person name="Fowler G."/>
            <person name="Nazareth L."/>
            <person name="Reid J."/>
            <person name="Worley K."/>
            <person name="Petrosino J."/>
            <person name="Highlander S."/>
            <person name="Gibbs R."/>
            <person name="Gibbs R."/>
        </authorList>
    </citation>
    <scope>NUCLEOTIDE SEQUENCE [LARGE SCALE GENOMIC DNA]</scope>
    <source>
        <strain evidence="3">ATCC 19194</strain>
    </source>
</reference>
<organism evidence="2 3">
    <name type="scientific">Acinetobacter haemolyticus ATCC 19194</name>
    <dbReference type="NCBI Taxonomy" id="707232"/>
    <lineage>
        <taxon>Bacteria</taxon>
        <taxon>Pseudomonadati</taxon>
        <taxon>Pseudomonadota</taxon>
        <taxon>Gammaproteobacteria</taxon>
        <taxon>Moraxellales</taxon>
        <taxon>Moraxellaceae</taxon>
        <taxon>Acinetobacter</taxon>
    </lineage>
</organism>
<dbReference type="EMBL" id="ADMT01000135">
    <property type="protein sequence ID" value="EFF83050.1"/>
    <property type="molecule type" value="Genomic_DNA"/>
</dbReference>
<protein>
    <submittedName>
        <fullName evidence="2">Uncharacterized protein</fullName>
    </submittedName>
</protein>
<dbReference type="Proteomes" id="UP000003085">
    <property type="component" value="Unassembled WGS sequence"/>
</dbReference>
<feature type="transmembrane region" description="Helical" evidence="1">
    <location>
        <begin position="20"/>
        <end position="43"/>
    </location>
</feature>
<evidence type="ECO:0000256" key="1">
    <source>
        <dbReference type="SAM" id="Phobius"/>
    </source>
</evidence>
<keyword evidence="1" id="KW-0812">Transmembrane</keyword>
<sequence>MEMLQEIKKHEFCNSQHLILALQCMIFEGVLIFSSAIFADFIAK</sequence>
<dbReference type="AlphaFoldDB" id="D4XP40"/>
<dbReference type="HOGENOM" id="CLU_3211135_0_0_6"/>
<evidence type="ECO:0000313" key="2">
    <source>
        <dbReference type="EMBL" id="EFF83050.1"/>
    </source>
</evidence>
<evidence type="ECO:0000313" key="3">
    <source>
        <dbReference type="Proteomes" id="UP000003085"/>
    </source>
</evidence>
<gene>
    <name evidence="2" type="ORF">HMP0015_1482</name>
</gene>
<comment type="caution">
    <text evidence="2">The sequence shown here is derived from an EMBL/GenBank/DDBJ whole genome shotgun (WGS) entry which is preliminary data.</text>
</comment>
<accession>D4XP40</accession>
<keyword evidence="1" id="KW-1133">Transmembrane helix</keyword>
<proteinExistence type="predicted"/>